<comment type="caution">
    <text evidence="12">The sequence shown here is derived from an EMBL/GenBank/DDBJ whole genome shotgun (WGS) entry which is preliminary data.</text>
</comment>
<dbReference type="InterPro" id="IPR014720">
    <property type="entry name" value="dsRBD_dom"/>
</dbReference>
<accession>A0A176W475</accession>
<dbReference type="Pfam" id="PF04408">
    <property type="entry name" value="WHD_HA2"/>
    <property type="match status" value="1"/>
</dbReference>
<protein>
    <recommendedName>
        <fullName evidence="1">RNA helicase</fullName>
        <ecNumber evidence="1">3.6.4.13</ecNumber>
    </recommendedName>
</protein>
<dbReference type="GO" id="GO:0005634">
    <property type="term" value="C:nucleus"/>
    <property type="evidence" value="ECO:0007669"/>
    <property type="project" value="TreeGrafter"/>
</dbReference>
<evidence type="ECO:0000256" key="2">
    <source>
        <dbReference type="ARBA" id="ARBA00022741"/>
    </source>
</evidence>
<evidence type="ECO:0000256" key="3">
    <source>
        <dbReference type="ARBA" id="ARBA00022801"/>
    </source>
</evidence>
<dbReference type="FunFam" id="3.40.50.300:FF:000526">
    <property type="entry name" value="DExH-box ATP-dependent RNA helicase DExH3"/>
    <property type="match status" value="1"/>
</dbReference>
<evidence type="ECO:0000259" key="10">
    <source>
        <dbReference type="PROSITE" id="PS51192"/>
    </source>
</evidence>
<dbReference type="CDD" id="cd17917">
    <property type="entry name" value="DEXHc_RHA-like"/>
    <property type="match status" value="1"/>
</dbReference>
<dbReference type="Pfam" id="PF07717">
    <property type="entry name" value="OB_NTP_bind"/>
    <property type="match status" value="1"/>
</dbReference>
<dbReference type="InterPro" id="IPR007502">
    <property type="entry name" value="Helicase-assoc_dom"/>
</dbReference>
<feature type="domain" description="Helicase C-terminal" evidence="11">
    <location>
        <begin position="579"/>
        <end position="753"/>
    </location>
</feature>
<feature type="region of interest" description="Disordered" evidence="9">
    <location>
        <begin position="27"/>
        <end position="66"/>
    </location>
</feature>
<dbReference type="PANTHER" id="PTHR18934">
    <property type="entry name" value="ATP-DEPENDENT RNA HELICASE"/>
    <property type="match status" value="1"/>
</dbReference>
<dbReference type="InterPro" id="IPR011545">
    <property type="entry name" value="DEAD/DEAH_box_helicase_dom"/>
</dbReference>
<evidence type="ECO:0000256" key="7">
    <source>
        <dbReference type="ARBA" id="ARBA00047984"/>
    </source>
</evidence>
<dbReference type="CDD" id="cd18791">
    <property type="entry name" value="SF2_C_RHA"/>
    <property type="match status" value="1"/>
</dbReference>
<dbReference type="GO" id="GO:0003724">
    <property type="term" value="F:RNA helicase activity"/>
    <property type="evidence" value="ECO:0007669"/>
    <property type="project" value="UniProtKB-EC"/>
</dbReference>
<keyword evidence="5" id="KW-0067">ATP-binding</keyword>
<dbReference type="Pfam" id="PF26026">
    <property type="entry name" value="RNA_hel_CTD"/>
    <property type="match status" value="1"/>
</dbReference>
<comment type="catalytic activity">
    <reaction evidence="7">
        <text>ATP + H2O = ADP + phosphate + H(+)</text>
        <dbReference type="Rhea" id="RHEA:13065"/>
        <dbReference type="ChEBI" id="CHEBI:15377"/>
        <dbReference type="ChEBI" id="CHEBI:15378"/>
        <dbReference type="ChEBI" id="CHEBI:30616"/>
        <dbReference type="ChEBI" id="CHEBI:43474"/>
        <dbReference type="ChEBI" id="CHEBI:456216"/>
        <dbReference type="EC" id="3.6.4.13"/>
    </reaction>
</comment>
<evidence type="ECO:0000256" key="8">
    <source>
        <dbReference type="ARBA" id="ARBA00060772"/>
    </source>
</evidence>
<keyword evidence="2" id="KW-0547">Nucleotide-binding</keyword>
<dbReference type="Gene3D" id="1.20.120.1080">
    <property type="match status" value="1"/>
</dbReference>
<dbReference type="InterPro" id="IPR059023">
    <property type="entry name" value="RNA_hel_CTD"/>
</dbReference>
<evidence type="ECO:0000256" key="6">
    <source>
        <dbReference type="ARBA" id="ARBA00022884"/>
    </source>
</evidence>
<keyword evidence="6" id="KW-0694">RNA-binding</keyword>
<dbReference type="PROSITE" id="PS51194">
    <property type="entry name" value="HELICASE_CTER"/>
    <property type="match status" value="1"/>
</dbReference>
<proteinExistence type="inferred from homology"/>
<dbReference type="EMBL" id="LVLJ01001819">
    <property type="protein sequence ID" value="OAE27827.1"/>
    <property type="molecule type" value="Genomic_DNA"/>
</dbReference>
<dbReference type="InterPro" id="IPR048333">
    <property type="entry name" value="HA2_WH"/>
</dbReference>
<evidence type="ECO:0000259" key="11">
    <source>
        <dbReference type="PROSITE" id="PS51194"/>
    </source>
</evidence>
<dbReference type="PANTHER" id="PTHR18934:SF229">
    <property type="entry name" value="DEXH-BOX ATP-DEPENDENT RNA HELICASE DEXH3"/>
    <property type="match status" value="1"/>
</dbReference>
<feature type="domain" description="Helicase ATP-binding" evidence="10">
    <location>
        <begin position="324"/>
        <end position="491"/>
    </location>
</feature>
<evidence type="ECO:0000256" key="9">
    <source>
        <dbReference type="SAM" id="MobiDB-lite"/>
    </source>
</evidence>
<dbReference type="Gene3D" id="3.30.160.20">
    <property type="match status" value="1"/>
</dbReference>
<organism evidence="12 13">
    <name type="scientific">Marchantia polymorpha subsp. ruderalis</name>
    <dbReference type="NCBI Taxonomy" id="1480154"/>
    <lineage>
        <taxon>Eukaryota</taxon>
        <taxon>Viridiplantae</taxon>
        <taxon>Streptophyta</taxon>
        <taxon>Embryophyta</taxon>
        <taxon>Marchantiophyta</taxon>
        <taxon>Marchantiopsida</taxon>
        <taxon>Marchantiidae</taxon>
        <taxon>Marchantiales</taxon>
        <taxon>Marchantiaceae</taxon>
        <taxon>Marchantia</taxon>
    </lineage>
</organism>
<evidence type="ECO:0000313" key="12">
    <source>
        <dbReference type="EMBL" id="OAE27827.1"/>
    </source>
</evidence>
<dbReference type="FunFam" id="3.40.50.300:FF:000480">
    <property type="entry name" value="DExH-box ATP-dependent RNA helicase DExH3"/>
    <property type="match status" value="1"/>
</dbReference>
<reference evidence="12" key="1">
    <citation type="submission" date="2016-03" db="EMBL/GenBank/DDBJ databases">
        <title>Mechanisms controlling the formation of the plant cell surface in tip-growing cells are functionally conserved among land plants.</title>
        <authorList>
            <person name="Honkanen S."/>
            <person name="Jones V.A."/>
            <person name="Morieri G."/>
            <person name="Champion C."/>
            <person name="Hetherington A.J."/>
            <person name="Kelly S."/>
            <person name="Saint-Marcoux D."/>
            <person name="Proust H."/>
            <person name="Prescott H."/>
            <person name="Dolan L."/>
        </authorList>
    </citation>
    <scope>NUCLEOTIDE SEQUENCE [LARGE SCALE GENOMIC DNA]</scope>
    <source>
        <tissue evidence="12">Whole gametophyte</tissue>
    </source>
</reference>
<name>A0A176W475_MARPO</name>
<dbReference type="SUPFAM" id="SSF52540">
    <property type="entry name" value="P-loop containing nucleoside triphosphate hydrolases"/>
    <property type="match status" value="1"/>
</dbReference>
<feature type="region of interest" description="Disordered" evidence="9">
    <location>
        <begin position="1244"/>
        <end position="1287"/>
    </location>
</feature>
<dbReference type="PROSITE" id="PS51192">
    <property type="entry name" value="HELICASE_ATP_BIND_1"/>
    <property type="match status" value="1"/>
</dbReference>
<dbReference type="InterPro" id="IPR001650">
    <property type="entry name" value="Helicase_C-like"/>
</dbReference>
<keyword evidence="3" id="KW-0378">Hydrolase</keyword>
<dbReference type="GO" id="GO:0005524">
    <property type="term" value="F:ATP binding"/>
    <property type="evidence" value="ECO:0007669"/>
    <property type="project" value="UniProtKB-KW"/>
</dbReference>
<dbReference type="InterPro" id="IPR027417">
    <property type="entry name" value="P-loop_NTPase"/>
</dbReference>
<dbReference type="GO" id="GO:0003723">
    <property type="term" value="F:RNA binding"/>
    <property type="evidence" value="ECO:0007669"/>
    <property type="project" value="UniProtKB-KW"/>
</dbReference>
<evidence type="ECO:0000256" key="5">
    <source>
        <dbReference type="ARBA" id="ARBA00022840"/>
    </source>
</evidence>
<comment type="similarity">
    <text evidence="8">Belongs to the DExH box helicase family.</text>
</comment>
<keyword evidence="4" id="KW-0347">Helicase</keyword>
<dbReference type="Pfam" id="PF00270">
    <property type="entry name" value="DEAD"/>
    <property type="match status" value="1"/>
</dbReference>
<dbReference type="Pfam" id="PF00035">
    <property type="entry name" value="dsrm"/>
    <property type="match status" value="1"/>
</dbReference>
<evidence type="ECO:0000256" key="4">
    <source>
        <dbReference type="ARBA" id="ARBA00022806"/>
    </source>
</evidence>
<dbReference type="Pfam" id="PF00271">
    <property type="entry name" value="Helicase_C"/>
    <property type="match status" value="1"/>
</dbReference>
<gene>
    <name evidence="12" type="ORF">AXG93_1881s1180</name>
</gene>
<keyword evidence="13" id="KW-1185">Reference proteome</keyword>
<dbReference type="SMART" id="SM00487">
    <property type="entry name" value="DEXDc"/>
    <property type="match status" value="1"/>
</dbReference>
<dbReference type="GO" id="GO:0016787">
    <property type="term" value="F:hydrolase activity"/>
    <property type="evidence" value="ECO:0007669"/>
    <property type="project" value="UniProtKB-KW"/>
</dbReference>
<dbReference type="SMART" id="SM00490">
    <property type="entry name" value="HELICc"/>
    <property type="match status" value="1"/>
</dbReference>
<dbReference type="InterPro" id="IPR011709">
    <property type="entry name" value="DEAD-box_helicase_OB_fold"/>
</dbReference>
<dbReference type="SUPFAM" id="SSF54768">
    <property type="entry name" value="dsRNA-binding domain-like"/>
    <property type="match status" value="1"/>
</dbReference>
<evidence type="ECO:0000313" key="13">
    <source>
        <dbReference type="Proteomes" id="UP000077202"/>
    </source>
</evidence>
<dbReference type="Pfam" id="PF21010">
    <property type="entry name" value="HA2_C"/>
    <property type="match status" value="1"/>
</dbReference>
<dbReference type="Proteomes" id="UP000077202">
    <property type="component" value="Unassembled WGS sequence"/>
</dbReference>
<dbReference type="InterPro" id="IPR014001">
    <property type="entry name" value="Helicase_ATP-bd"/>
</dbReference>
<sequence length="1287" mass="144423">MVNAVQVTTNPMFRAIRFQSHRGLLRRPESRVGQKWSRGGAAAQKKEGDATPEACSSSSSSSLGGDRRSVLDAFQRYWPATQSSIADAIPRWREKPRGPRSVVDSRVEFAISSRELSYYAAQPYSDDEYDSSDNAEMLFDVDSWRRRLNRLLASDHQELISRDKKDRQDFAHLGPLLHELGLYGQMYSKIVVFSKLPLPNYRPDLDEKRPQRLVSFSPHVKESVDSCLQRHLMQKKEYPGSEFSSDRSDGFESDRENMQQGETEHFGTKRNIARVEELMKEERQKRKSLRMRNRQRSWQELPEGQKMLSFRRSLPAYSEREKLLAAVAANQVLVVSGETGCGKTTQLPQYILESEIAAGRGAECSIICTQPRRISAVSVAERVAAERGEELGESVGYQVRLEGKRGRDTRLLYCTSGILLRRLMNDSELKGVTHVLVDEIHERGMNEDFLLIVLKNLLQRRPDLKLVLMSATLNAELFSSFFDGAPMLHIPGFTYPVESFFLEDVLKQTGHFLTPMNQIDDYGQDKQWKMQKQMRGRSRKNQVNSIADAALAEQDYSDLHYRIRDSLACWNPESLNFNLIEKLLAHICKQDKEGAVLVFMTGWEDISALMDQLKEHPVLGDTEQVMLLGCHGSMPTAEQKLIFNPAPPGIRKIVLATNMAETSITINDVVFVVDCGKAKETSYDALNNTPCLLPQWISQASARQRRGRAGRVKPGVAYHLYPKAVHDALDQYQLPELLRTPLQSLCLQIKSLGLGSIEEFLGKALQPPEQRAVHNAVQLLKTIGALDDRENLTDLGRHLSQLPVEPRLGKMLLMGSIFRCLDPVLTIAAGLTTRDPFLMPMEKKELADEARLKFAGEDFSDHLALVRAYDGWQGAMKQGMAGEFCWKNFLSSQTLQSMYSLRKQFAGLLSDAGFEMNRSNEFSGDWDLVRGVICAGLFPGVASAVQKSRSVTIKTKEDGQVNLHQNSVNGRESRLIYPWLVFNEKVKTSSVNIRDSTGISDSILLLFGGEVRKGYEPGHLLMQDGFLEFFMDRDLATMILMLREELDELIQRKLEDPEMDIHAEGYNLIQAILELLHGDECQGKFVYGRKVASHSQKDKPVQEQEEDVKGLLQQLVQRGGKAPPKWKTKALSRGGFQSTVIVRNKSFLGKPATSKKQAEKNASKVALEWVLHSDAPKGRLLGKKDGNAVASAPEAALSLFMKSDETLRGRISTTHDCYKKGKAGVPAGSLHSLALDIPPYSATHSSETQVLDPGVRSTLVRSPPPFGTTESFQRALEAADSETGMDR</sequence>
<evidence type="ECO:0000256" key="1">
    <source>
        <dbReference type="ARBA" id="ARBA00012552"/>
    </source>
</evidence>
<feature type="region of interest" description="Disordered" evidence="9">
    <location>
        <begin position="235"/>
        <end position="266"/>
    </location>
</feature>
<dbReference type="EC" id="3.6.4.13" evidence="1"/>
<dbReference type="FunFam" id="1.20.120.1080:FF:000002">
    <property type="entry name" value="Putative ATP-dependent RNA helicase DHX36"/>
    <property type="match status" value="1"/>
</dbReference>
<dbReference type="SMART" id="SM00847">
    <property type="entry name" value="HA2"/>
    <property type="match status" value="1"/>
</dbReference>
<dbReference type="Gene3D" id="3.40.50.300">
    <property type="entry name" value="P-loop containing nucleotide triphosphate hydrolases"/>
    <property type="match status" value="2"/>
</dbReference>